<proteinExistence type="predicted"/>
<dbReference type="SMART" id="SM00530">
    <property type="entry name" value="HTH_XRE"/>
    <property type="match status" value="1"/>
</dbReference>
<dbReference type="Pfam" id="PF13560">
    <property type="entry name" value="HTH_31"/>
    <property type="match status" value="1"/>
</dbReference>
<dbReference type="SUPFAM" id="SSF47413">
    <property type="entry name" value="lambda repressor-like DNA-binding domains"/>
    <property type="match status" value="1"/>
</dbReference>
<gene>
    <name evidence="2" type="ordered locus">cauri_1965</name>
</gene>
<protein>
    <recommendedName>
        <fullName evidence="1">HTH cro/C1-type domain-containing protein</fullName>
    </recommendedName>
</protein>
<dbReference type="AlphaFoldDB" id="C3PIA4"/>
<dbReference type="EMBL" id="CP001601">
    <property type="protein sequence ID" value="ACP33558.1"/>
    <property type="molecule type" value="Genomic_DNA"/>
</dbReference>
<organism evidence="2 3">
    <name type="scientific">Corynebacterium aurimucosum (strain ATCC 700975 / DSM 44827 / CIP 107346 / CN-1)</name>
    <name type="common">Corynebacterium nigricans</name>
    <dbReference type="NCBI Taxonomy" id="548476"/>
    <lineage>
        <taxon>Bacteria</taxon>
        <taxon>Bacillati</taxon>
        <taxon>Actinomycetota</taxon>
        <taxon>Actinomycetes</taxon>
        <taxon>Mycobacteriales</taxon>
        <taxon>Corynebacteriaceae</taxon>
        <taxon>Corynebacterium</taxon>
    </lineage>
</organism>
<dbReference type="InterPro" id="IPR010982">
    <property type="entry name" value="Lambda_DNA-bd_dom_sf"/>
</dbReference>
<dbReference type="eggNOG" id="ENOG5031R0R">
    <property type="taxonomic scope" value="Bacteria"/>
</dbReference>
<dbReference type="CDD" id="cd00093">
    <property type="entry name" value="HTH_XRE"/>
    <property type="match status" value="1"/>
</dbReference>
<dbReference type="Gene3D" id="1.10.260.40">
    <property type="entry name" value="lambda repressor-like DNA-binding domains"/>
    <property type="match status" value="1"/>
</dbReference>
<sequence>MSHWVTFVVMINSIFNLSELVRLERQRAGMNQAELAEAMGRDRSWVVQLERGRRYNGNRFETEPEMVLKLAAVLNIDPVEALVASGIDKSEWPDLSHIRSKSANVRTVDITTLSNSQAKLVEQLVKEFKDGNKQNESGKQPGRHL</sequence>
<dbReference type="PROSITE" id="PS50943">
    <property type="entry name" value="HTH_CROC1"/>
    <property type="match status" value="1"/>
</dbReference>
<dbReference type="InterPro" id="IPR001387">
    <property type="entry name" value="Cro/C1-type_HTH"/>
</dbReference>
<feature type="domain" description="HTH cro/C1-type" evidence="1">
    <location>
        <begin position="21"/>
        <end position="81"/>
    </location>
</feature>
<evidence type="ECO:0000259" key="1">
    <source>
        <dbReference type="PROSITE" id="PS50943"/>
    </source>
</evidence>
<keyword evidence="3" id="KW-1185">Reference proteome</keyword>
<dbReference type="KEGG" id="car:cauri_1965"/>
<dbReference type="HOGENOM" id="CLU_159203_0_0_11"/>
<name>C3PIA4_CORA7</name>
<accession>C3PIA4</accession>
<reference evidence="2 3" key="1">
    <citation type="journal article" date="2010" name="BMC Genomics">
        <title>Complete genome sequence and lifestyle of black-pigmented Corynebacterium aurimucosum ATCC 700975 (formerly C. nigricans CN-1) isolated from a vaginal swab of a woman with spontaneous abortion.</title>
        <authorList>
            <person name="Trost E."/>
            <person name="Gotker S."/>
            <person name="Schneider J."/>
            <person name="Schneiker-Bekel S."/>
            <person name="Szczepanowski R."/>
            <person name="Tilker A."/>
            <person name="Viehoever P."/>
            <person name="Arnold W."/>
            <person name="Bekel T."/>
            <person name="Blom J."/>
            <person name="Gartemann K.H."/>
            <person name="Linke B."/>
            <person name="Goesmann A."/>
            <person name="Puhler A."/>
            <person name="Shukla S.K."/>
            <person name="Tauch A."/>
        </authorList>
    </citation>
    <scope>NUCLEOTIDE SEQUENCE [LARGE SCALE GENOMIC DNA]</scope>
    <source>
        <strain evidence="3">ATCC 700975 / DSM 44827 / CIP 107346 / CN-1</strain>
    </source>
</reference>
<evidence type="ECO:0000313" key="3">
    <source>
        <dbReference type="Proteomes" id="UP000002077"/>
    </source>
</evidence>
<dbReference type="GO" id="GO:0003677">
    <property type="term" value="F:DNA binding"/>
    <property type="evidence" value="ECO:0007669"/>
    <property type="project" value="InterPro"/>
</dbReference>
<dbReference type="Proteomes" id="UP000002077">
    <property type="component" value="Chromosome"/>
</dbReference>
<evidence type="ECO:0000313" key="2">
    <source>
        <dbReference type="EMBL" id="ACP33558.1"/>
    </source>
</evidence>